<reference evidence="1 2" key="1">
    <citation type="journal article" date="2015" name="Genome Announc.">
        <title>Expanding the biotechnology potential of lactobacilli through comparative genomics of 213 strains and associated genera.</title>
        <authorList>
            <person name="Sun Z."/>
            <person name="Harris H.M."/>
            <person name="McCann A."/>
            <person name="Guo C."/>
            <person name="Argimon S."/>
            <person name="Zhang W."/>
            <person name="Yang X."/>
            <person name="Jeffery I.B."/>
            <person name="Cooney J.C."/>
            <person name="Kagawa T.F."/>
            <person name="Liu W."/>
            <person name="Song Y."/>
            <person name="Salvetti E."/>
            <person name="Wrobel A."/>
            <person name="Rasinkangas P."/>
            <person name="Parkhill J."/>
            <person name="Rea M.C."/>
            <person name="O'Sullivan O."/>
            <person name="Ritari J."/>
            <person name="Douillard F.P."/>
            <person name="Paul Ross R."/>
            <person name="Yang R."/>
            <person name="Briner A.E."/>
            <person name="Felis G.E."/>
            <person name="de Vos W.M."/>
            <person name="Barrangou R."/>
            <person name="Klaenhammer T.R."/>
            <person name="Caufield P.W."/>
            <person name="Cui Y."/>
            <person name="Zhang H."/>
            <person name="O'Toole P.W."/>
        </authorList>
    </citation>
    <scope>NUCLEOTIDE SEQUENCE [LARGE SCALE GENOMIC DNA]</scope>
    <source>
        <strain evidence="1 2">DSM 20623</strain>
    </source>
</reference>
<protein>
    <recommendedName>
        <fullName evidence="3">PRD domain-containing protein</fullName>
    </recommendedName>
</protein>
<dbReference type="Proteomes" id="UP000051658">
    <property type="component" value="Unassembled WGS sequence"/>
</dbReference>
<dbReference type="InterPro" id="IPR020044">
    <property type="entry name" value="PRD_EF0829/AHA3910"/>
</dbReference>
<accession>A0A0R2HWG1</accession>
<dbReference type="AlphaFoldDB" id="A0A0R2HWG1"/>
<evidence type="ECO:0000313" key="2">
    <source>
        <dbReference type="Proteomes" id="UP000051658"/>
    </source>
</evidence>
<name>A0A0R2HWG1_CARDV</name>
<dbReference type="Gene3D" id="1.10.1790.10">
    <property type="entry name" value="PRD domain"/>
    <property type="match status" value="1"/>
</dbReference>
<dbReference type="eggNOG" id="ENOG5032S2X">
    <property type="taxonomic scope" value="Bacteria"/>
</dbReference>
<evidence type="ECO:0008006" key="3">
    <source>
        <dbReference type="Google" id="ProtNLM"/>
    </source>
</evidence>
<proteinExistence type="predicted"/>
<dbReference type="NCBIfam" id="TIGR03582">
    <property type="entry name" value="EF_0829"/>
    <property type="match status" value="1"/>
</dbReference>
<keyword evidence="2" id="KW-1185">Reference proteome</keyword>
<organism evidence="1 2">
    <name type="scientific">Carnobacterium divergens DSM 20623</name>
    <dbReference type="NCBI Taxonomy" id="1449336"/>
    <lineage>
        <taxon>Bacteria</taxon>
        <taxon>Bacillati</taxon>
        <taxon>Bacillota</taxon>
        <taxon>Bacilli</taxon>
        <taxon>Lactobacillales</taxon>
        <taxon>Carnobacteriaceae</taxon>
        <taxon>Carnobacterium</taxon>
    </lineage>
</organism>
<dbReference type="RefSeq" id="WP_034571794.1">
    <property type="nucleotide sequence ID" value="NZ_JQBS01000017.1"/>
</dbReference>
<gene>
    <name evidence="1" type="ORF">IV74_GL000708</name>
</gene>
<evidence type="ECO:0000313" key="1">
    <source>
        <dbReference type="EMBL" id="KRN57058.1"/>
    </source>
</evidence>
<dbReference type="GeneID" id="89587999"/>
<dbReference type="PATRIC" id="fig|1449336.4.peg.725"/>
<sequence length="115" mass="13037">MENQVTQAVEEIILASHDSVATRKIIDFTLAKLRTFEIVPTEVQLVVLANHLGEMIRRSQTNERMMRVDPLMFSEVSKEALALSQAVVKEVGNLAVDEKYVLSIHFETARQNKLN</sequence>
<dbReference type="EMBL" id="JQBS01000017">
    <property type="protein sequence ID" value="KRN57058.1"/>
    <property type="molecule type" value="Genomic_DNA"/>
</dbReference>
<comment type="caution">
    <text evidence="1">The sequence shown here is derived from an EMBL/GenBank/DDBJ whole genome shotgun (WGS) entry which is preliminary data.</text>
</comment>